<evidence type="ECO:0000256" key="3">
    <source>
        <dbReference type="ARBA" id="ARBA00022603"/>
    </source>
</evidence>
<evidence type="ECO:0000256" key="6">
    <source>
        <dbReference type="SAM" id="MobiDB-lite"/>
    </source>
</evidence>
<dbReference type="InterPro" id="IPR000878">
    <property type="entry name" value="4pyrrol_Mease"/>
</dbReference>
<dbReference type="EMBL" id="CP029604">
    <property type="protein sequence ID" value="AWO84275.1"/>
    <property type="molecule type" value="Genomic_DNA"/>
</dbReference>
<dbReference type="PANTHER" id="PTHR43182:SF1">
    <property type="entry name" value="COBALT-PRECORRIN-7 C(5)-METHYLTRANSFERASE"/>
    <property type="match status" value="1"/>
</dbReference>
<dbReference type="InterPro" id="IPR035996">
    <property type="entry name" value="4pyrrol_Methylase_sf"/>
</dbReference>
<evidence type="ECO:0000256" key="1">
    <source>
        <dbReference type="ARBA" id="ARBA00004953"/>
    </source>
</evidence>
<dbReference type="NCBIfam" id="TIGR02467">
    <property type="entry name" value="CbiE"/>
    <property type="match status" value="1"/>
</dbReference>
<dbReference type="AlphaFoldDB" id="A0AAD0K7F4"/>
<comment type="pathway">
    <text evidence="1">Cofactor biosynthesis; adenosylcobalamin biosynthesis.</text>
</comment>
<dbReference type="InterPro" id="IPR050714">
    <property type="entry name" value="Cobalamin_biosynth_MTase"/>
</dbReference>
<dbReference type="RefSeq" id="WP_043457908.1">
    <property type="nucleotide sequence ID" value="NZ_CABEIC010000002.1"/>
</dbReference>
<evidence type="ECO:0000256" key="4">
    <source>
        <dbReference type="ARBA" id="ARBA00022679"/>
    </source>
</evidence>
<evidence type="ECO:0000256" key="5">
    <source>
        <dbReference type="ARBA" id="ARBA00022691"/>
    </source>
</evidence>
<evidence type="ECO:0000313" key="9">
    <source>
        <dbReference type="Proteomes" id="UP000247118"/>
    </source>
</evidence>
<keyword evidence="5" id="KW-0949">S-adenosyl-L-methionine</keyword>
<dbReference type="GO" id="GO:0009236">
    <property type="term" value="P:cobalamin biosynthetic process"/>
    <property type="evidence" value="ECO:0007669"/>
    <property type="project" value="UniProtKB-KW"/>
</dbReference>
<dbReference type="InterPro" id="IPR014008">
    <property type="entry name" value="Cbl_synth_MTase_CbiT"/>
</dbReference>
<dbReference type="Gene3D" id="3.40.1010.10">
    <property type="entry name" value="Cobalt-precorrin-4 Transmethylase, Domain 1"/>
    <property type="match status" value="1"/>
</dbReference>
<dbReference type="CDD" id="cd11644">
    <property type="entry name" value="Precorrin-6Y-MT"/>
    <property type="match status" value="1"/>
</dbReference>
<dbReference type="Pfam" id="PF00590">
    <property type="entry name" value="TP_methylase"/>
    <property type="match status" value="1"/>
</dbReference>
<protein>
    <submittedName>
        <fullName evidence="8">Bifunctional cobalt-precorrin-7 (C(5))-methyltransferase/cobalt-precorrin-6B (C(15))-methyltransferase</fullName>
    </submittedName>
</protein>
<dbReference type="PANTHER" id="PTHR43182">
    <property type="entry name" value="COBALT-PRECORRIN-6B C(15)-METHYLTRANSFERASE (DECARBOXYLATING)"/>
    <property type="match status" value="1"/>
</dbReference>
<organism evidence="8 9">
    <name type="scientific">Gordonia terrae</name>
    <dbReference type="NCBI Taxonomy" id="2055"/>
    <lineage>
        <taxon>Bacteria</taxon>
        <taxon>Bacillati</taxon>
        <taxon>Actinomycetota</taxon>
        <taxon>Actinomycetes</taxon>
        <taxon>Mycobacteriales</taxon>
        <taxon>Gordoniaceae</taxon>
        <taxon>Gordonia</taxon>
    </lineage>
</organism>
<dbReference type="CDD" id="cd02440">
    <property type="entry name" value="AdoMet_MTases"/>
    <property type="match status" value="1"/>
</dbReference>
<dbReference type="GeneID" id="32688660"/>
<keyword evidence="4" id="KW-0808">Transferase</keyword>
<gene>
    <name evidence="8" type="ORF">DLJ61_12820</name>
</gene>
<keyword evidence="3" id="KW-0489">Methyltransferase</keyword>
<evidence type="ECO:0000313" key="8">
    <source>
        <dbReference type="EMBL" id="AWO84275.1"/>
    </source>
</evidence>
<name>A0AAD0K7F4_9ACTN</name>
<dbReference type="SUPFAM" id="SSF53335">
    <property type="entry name" value="S-adenosyl-L-methionine-dependent methyltransferases"/>
    <property type="match status" value="1"/>
</dbReference>
<dbReference type="InterPro" id="IPR029063">
    <property type="entry name" value="SAM-dependent_MTases_sf"/>
</dbReference>
<reference evidence="8 9" key="1">
    <citation type="submission" date="2018-05" db="EMBL/GenBank/DDBJ databases">
        <title>Complete genome sequence of Gordonia terrae NRRL B-16283.</title>
        <authorList>
            <person name="Garlena R.A."/>
            <person name="Russell D.A."/>
            <person name="Hatfull G.F."/>
        </authorList>
    </citation>
    <scope>NUCLEOTIDE SEQUENCE [LARGE SCALE GENOMIC DNA]</scope>
    <source>
        <strain evidence="8 9">NRRL B-16283</strain>
    </source>
</reference>
<dbReference type="SUPFAM" id="SSF53790">
    <property type="entry name" value="Tetrapyrrole methylase"/>
    <property type="match status" value="2"/>
</dbReference>
<evidence type="ECO:0000259" key="7">
    <source>
        <dbReference type="Pfam" id="PF00590"/>
    </source>
</evidence>
<dbReference type="GO" id="GO:0008276">
    <property type="term" value="F:protein methyltransferase activity"/>
    <property type="evidence" value="ECO:0007669"/>
    <property type="project" value="InterPro"/>
</dbReference>
<feature type="domain" description="Tetrapyrrole methylase" evidence="7">
    <location>
        <begin position="16"/>
        <end position="242"/>
    </location>
</feature>
<dbReference type="NCBIfam" id="TIGR02469">
    <property type="entry name" value="CbiT"/>
    <property type="match status" value="1"/>
</dbReference>
<feature type="region of interest" description="Disordered" evidence="6">
    <location>
        <begin position="92"/>
        <end position="111"/>
    </location>
</feature>
<evidence type="ECO:0000256" key="2">
    <source>
        <dbReference type="ARBA" id="ARBA00022573"/>
    </source>
</evidence>
<dbReference type="GO" id="GO:0032259">
    <property type="term" value="P:methylation"/>
    <property type="evidence" value="ECO:0007669"/>
    <property type="project" value="UniProtKB-KW"/>
</dbReference>
<keyword evidence="2" id="KW-0169">Cobalamin biosynthesis</keyword>
<dbReference type="Gene3D" id="3.30.950.10">
    <property type="entry name" value="Methyltransferase, Cobalt-precorrin-4 Transmethylase, Domain 2"/>
    <property type="match status" value="1"/>
</dbReference>
<accession>A0AAD0K7F4</accession>
<dbReference type="InterPro" id="IPR012818">
    <property type="entry name" value="CbiE"/>
</dbReference>
<feature type="compositionally biased region" description="Low complexity" evidence="6">
    <location>
        <begin position="92"/>
        <end position="105"/>
    </location>
</feature>
<dbReference type="Proteomes" id="UP000247118">
    <property type="component" value="Chromosome"/>
</dbReference>
<dbReference type="InterPro" id="IPR014777">
    <property type="entry name" value="4pyrrole_Mease_sub1"/>
</dbReference>
<sequence length="465" mass="48035">MTAPDTTHGSPPASEFVVIGIGADGWPGLGETVRDELRRAQVIYGAARQLALLDGAASELGAQLRPWRSPMSEHLAEVVAGAGSAASGPIEAGAGSAASGPIEAGTGSASSGPIKDGTAHAGIVHILASGDPMFHGVGASIIGRVGADRVRVYPAVSSASLACARLGWDLATARIVSAVRAEPSVVLGEVTDGARVLVLSRDETTPAAVATLLVDAGFGSSTMTVLEQLGGPAEQIATDTAESWRRRAGDALNIIAVDCVGPRRTRLPGRPDDAYEHDGQITKSTIRALTVCALGPAGAQTLWDIGSGSGSVAIEWLRADDRGTVVAFERDSERADRLRRNAARHGVAHRLTVRGPAPDELVDAPRPDAVFIGGGLDEEILSLAWAALADRGRLVVNAVTVENQALVTRRHGELGGTLRRLSVETVAPLGTMSTWRPALPIVQWAVDKPAPSTPDPGPEPAEAVR</sequence>
<dbReference type="Gene3D" id="3.40.50.150">
    <property type="entry name" value="Vaccinia Virus protein VP39"/>
    <property type="match status" value="1"/>
</dbReference>
<dbReference type="KEGG" id="gta:BCM27_12720"/>
<dbReference type="InterPro" id="IPR014776">
    <property type="entry name" value="4pyrrole_Mease_sub2"/>
</dbReference>
<proteinExistence type="predicted"/>